<dbReference type="RefSeq" id="WP_058357645.1">
    <property type="nucleotide sequence ID" value="NZ_CABKVG010000010.1"/>
</dbReference>
<gene>
    <name evidence="1" type="ORF">LVJ82_14525</name>
</gene>
<organism evidence="1 2">
    <name type="scientific">Vitreoscilla massiliensis</name>
    <dbReference type="NCBI Taxonomy" id="1689272"/>
    <lineage>
        <taxon>Bacteria</taxon>
        <taxon>Pseudomonadati</taxon>
        <taxon>Pseudomonadota</taxon>
        <taxon>Betaproteobacteria</taxon>
        <taxon>Neisseriales</taxon>
        <taxon>Neisseriaceae</taxon>
        <taxon>Vitreoscilla</taxon>
    </lineage>
</organism>
<protein>
    <submittedName>
        <fullName evidence="1">Type IV secretion protein Rhs</fullName>
    </submittedName>
</protein>
<dbReference type="Proteomes" id="UP000832011">
    <property type="component" value="Chromosome"/>
</dbReference>
<proteinExistence type="predicted"/>
<dbReference type="EMBL" id="CP091511">
    <property type="protein sequence ID" value="UOO88665.1"/>
    <property type="molecule type" value="Genomic_DNA"/>
</dbReference>
<accession>A0ABY4E1K4</accession>
<name>A0ABY4E1K4_9NEIS</name>
<sequence>MKRSLTTGEIALAQVMFQHAIDYTAVQLVFDSWWQKRSKTALAPNGNIYFPSNARCEDFSLAPPHLQVWFMHEMTHVWQYQRGYSVLKAGVVLTCRGGYKQARAYQYLQAACTQIKPFHLLNMEQQAEVVAHYFAAHHLHFQQYQSRLPLLAQCIQPFLNHPTWLGLLPTHSRCA</sequence>
<evidence type="ECO:0000313" key="2">
    <source>
        <dbReference type="Proteomes" id="UP000832011"/>
    </source>
</evidence>
<keyword evidence="2" id="KW-1185">Reference proteome</keyword>
<reference evidence="1 2" key="1">
    <citation type="journal article" date="2022" name="Res Sq">
        <title>Evolution of multicellular longitudinally dividing oral cavity symbionts (Neisseriaceae).</title>
        <authorList>
            <person name="Nyongesa S."/>
            <person name="Weber P."/>
            <person name="Bernet E."/>
            <person name="Pullido F."/>
            <person name="Nieckarz M."/>
            <person name="Delaby M."/>
            <person name="Nieves C."/>
            <person name="Viehboeck T."/>
            <person name="Krause N."/>
            <person name="Rivera-Millot A."/>
            <person name="Nakamura A."/>
            <person name="Vischer N."/>
            <person name="VanNieuwenhze M."/>
            <person name="Brun Y."/>
            <person name="Cava F."/>
            <person name="Bulgheresi S."/>
            <person name="Veyrier F."/>
        </authorList>
    </citation>
    <scope>NUCLEOTIDE SEQUENCE [LARGE SCALE GENOMIC DNA]</scope>
    <source>
        <strain evidence="1 2">SN4</strain>
    </source>
</reference>
<evidence type="ECO:0000313" key="1">
    <source>
        <dbReference type="EMBL" id="UOO88665.1"/>
    </source>
</evidence>